<keyword evidence="4" id="KW-1185">Reference proteome</keyword>
<comment type="caution">
    <text evidence="3">The sequence shown here is derived from an EMBL/GenBank/DDBJ whole genome shotgun (WGS) entry which is preliminary data.</text>
</comment>
<dbReference type="InterPro" id="IPR051312">
    <property type="entry name" value="Diverse_Substr_Oxidored"/>
</dbReference>
<dbReference type="SMART" id="SM01092">
    <property type="entry name" value="CO_deh_flav_C"/>
    <property type="match status" value="1"/>
</dbReference>
<dbReference type="InterPro" id="IPR016167">
    <property type="entry name" value="FAD-bd_PCMH_sub1"/>
</dbReference>
<dbReference type="InterPro" id="IPR036318">
    <property type="entry name" value="FAD-bd_PCMH-like_sf"/>
</dbReference>
<dbReference type="InterPro" id="IPR036683">
    <property type="entry name" value="CO_DH_flav_C_dom_sf"/>
</dbReference>
<dbReference type="PANTHER" id="PTHR42659:SF1">
    <property type="entry name" value="OXIDOREDUCTASE"/>
    <property type="match status" value="1"/>
</dbReference>
<dbReference type="SUPFAM" id="SSF55447">
    <property type="entry name" value="CO dehydrogenase flavoprotein C-terminal domain-like"/>
    <property type="match status" value="1"/>
</dbReference>
<dbReference type="PROSITE" id="PS51387">
    <property type="entry name" value="FAD_PCMH"/>
    <property type="match status" value="1"/>
</dbReference>
<sequence>MQGFVYNRAGSAEEAVRDMGADAGHAHYLAGGTTLVDLMRLGVAAPRRLIDVSGIAGLDAITLSPAGDLHLGALCRMSTAADHAALRERFPALSESLWKAASAQLRNMATLGGNLMQRTRCAYFRGTEYSCNKRSPGSGCAALDGLHRGHAVLGTSDACIAVYPGDFGVALAAFDAEVQVIGPQGRRTIALLDLHRLPGATPHLETTLRPTELIVGIRVPASAAARASTYVKVRDRESYAFALASAAVGLSLDGDRVRTARIAVGGVATRPWRAHAAERWLQGRALNPTTAREAAATIFEAATPREHNAYKVRLGIDTVVEALMTARDRAQGAQRVQRATD</sequence>
<keyword evidence="1" id="KW-0285">Flavoprotein</keyword>
<reference evidence="3 4" key="1">
    <citation type="submission" date="2021-08" db="EMBL/GenBank/DDBJ databases">
        <authorList>
            <person name="Peeters C."/>
        </authorList>
    </citation>
    <scope>NUCLEOTIDE SEQUENCE [LARGE SCALE GENOMIC DNA]</scope>
    <source>
        <strain evidence="3 4">LMG 21510</strain>
    </source>
</reference>
<accession>A0ABM8WEX8</accession>
<feature type="domain" description="FAD-binding PCMH-type" evidence="2">
    <location>
        <begin position="1"/>
        <end position="224"/>
    </location>
</feature>
<dbReference type="Pfam" id="PF03450">
    <property type="entry name" value="CO_deh_flav_C"/>
    <property type="match status" value="1"/>
</dbReference>
<dbReference type="GO" id="GO:0047770">
    <property type="term" value="F:carboxylate reductase activity"/>
    <property type="evidence" value="ECO:0007669"/>
    <property type="project" value="UniProtKB-EC"/>
</dbReference>
<dbReference type="Pfam" id="PF00941">
    <property type="entry name" value="FAD_binding_5"/>
    <property type="match status" value="1"/>
</dbReference>
<dbReference type="SUPFAM" id="SSF56176">
    <property type="entry name" value="FAD-binding/transporter-associated domain-like"/>
    <property type="match status" value="1"/>
</dbReference>
<dbReference type="EC" id="1.2.99.6" evidence="3"/>
<dbReference type="PANTHER" id="PTHR42659">
    <property type="entry name" value="XANTHINE DEHYDROGENASE SUBUNIT C-RELATED"/>
    <property type="match status" value="1"/>
</dbReference>
<dbReference type="Gene3D" id="3.30.43.10">
    <property type="entry name" value="Uridine Diphospho-n-acetylenolpyruvylglucosamine Reductase, domain 2"/>
    <property type="match status" value="1"/>
</dbReference>
<dbReference type="InterPro" id="IPR005107">
    <property type="entry name" value="CO_DH_flav_C"/>
</dbReference>
<dbReference type="EMBL" id="CAJZAH010000001">
    <property type="protein sequence ID" value="CAG9165649.1"/>
    <property type="molecule type" value="Genomic_DNA"/>
</dbReference>
<evidence type="ECO:0000259" key="2">
    <source>
        <dbReference type="PROSITE" id="PS51387"/>
    </source>
</evidence>
<dbReference type="InterPro" id="IPR016166">
    <property type="entry name" value="FAD-bd_PCMH"/>
</dbReference>
<dbReference type="Gene3D" id="3.30.390.50">
    <property type="entry name" value="CO dehydrogenase flavoprotein, C-terminal domain"/>
    <property type="match status" value="1"/>
</dbReference>
<evidence type="ECO:0000313" key="3">
    <source>
        <dbReference type="EMBL" id="CAG9165649.1"/>
    </source>
</evidence>
<keyword evidence="3" id="KW-0560">Oxidoreductase</keyword>
<organism evidence="3 4">
    <name type="scientific">Cupriavidus respiraculi</name>
    <dbReference type="NCBI Taxonomy" id="195930"/>
    <lineage>
        <taxon>Bacteria</taxon>
        <taxon>Pseudomonadati</taxon>
        <taxon>Pseudomonadota</taxon>
        <taxon>Betaproteobacteria</taxon>
        <taxon>Burkholderiales</taxon>
        <taxon>Burkholderiaceae</taxon>
        <taxon>Cupriavidus</taxon>
    </lineage>
</organism>
<dbReference type="RefSeq" id="WP_224039048.1">
    <property type="nucleotide sequence ID" value="NZ_CAJZAH010000001.1"/>
</dbReference>
<dbReference type="Proteomes" id="UP000721236">
    <property type="component" value="Unassembled WGS sequence"/>
</dbReference>
<dbReference type="Gene3D" id="3.30.465.10">
    <property type="match status" value="2"/>
</dbReference>
<name>A0ABM8WEX8_9BURK</name>
<evidence type="ECO:0000256" key="1">
    <source>
        <dbReference type="ARBA" id="ARBA00022827"/>
    </source>
</evidence>
<protein>
    <submittedName>
        <fullName evidence="3">Aldehyde oxidoreductase FAD-binding subunit PaoB</fullName>
        <ecNumber evidence="3">1.2.99.6</ecNumber>
    </submittedName>
</protein>
<dbReference type="InterPro" id="IPR002346">
    <property type="entry name" value="Mopterin_DH_FAD-bd"/>
</dbReference>
<proteinExistence type="predicted"/>
<evidence type="ECO:0000313" key="4">
    <source>
        <dbReference type="Proteomes" id="UP000721236"/>
    </source>
</evidence>
<gene>
    <name evidence="3" type="primary">paoB_1</name>
    <name evidence="3" type="ORF">LMG21510_00159</name>
</gene>
<dbReference type="InterPro" id="IPR016169">
    <property type="entry name" value="FAD-bd_PCMH_sub2"/>
</dbReference>
<keyword evidence="1" id="KW-0274">FAD</keyword>